<dbReference type="Proteomes" id="UP000243499">
    <property type="component" value="Chromosome 8"/>
</dbReference>
<proteinExistence type="predicted"/>
<evidence type="ECO:0000256" key="1">
    <source>
        <dbReference type="SAM" id="MobiDB-lite"/>
    </source>
</evidence>
<dbReference type="Gramene" id="PVH34420">
    <property type="protein sequence ID" value="PVH34420"/>
    <property type="gene ID" value="PAHAL_8G216100"/>
</dbReference>
<dbReference type="AlphaFoldDB" id="A0A2T8I9S7"/>
<name>A0A2T8I9S7_9POAL</name>
<feature type="compositionally biased region" description="Low complexity" evidence="1">
    <location>
        <begin position="1"/>
        <end position="10"/>
    </location>
</feature>
<accession>A0A2T8I9S7</accession>
<protein>
    <submittedName>
        <fullName evidence="2">Uncharacterized protein</fullName>
    </submittedName>
</protein>
<dbReference type="EMBL" id="CM008053">
    <property type="protein sequence ID" value="PVH34420.1"/>
    <property type="molecule type" value="Genomic_DNA"/>
</dbReference>
<feature type="compositionally biased region" description="Polar residues" evidence="1">
    <location>
        <begin position="108"/>
        <end position="120"/>
    </location>
</feature>
<sequence>MAARARGAPPRATPAPSRPSPWHAARTRPPAAVDAVCVPCLCPSLGDMYSPARSAALALPPGWYHRAPMTFRLQYVALNASPAWHTPRHRLGTGPYPSSSKLRDSGQMPESTTPMMTSSP</sequence>
<gene>
    <name evidence="2" type="ORF">PAHAL_8G216100</name>
</gene>
<evidence type="ECO:0000313" key="2">
    <source>
        <dbReference type="EMBL" id="PVH34420.1"/>
    </source>
</evidence>
<organism evidence="2">
    <name type="scientific">Panicum hallii</name>
    <dbReference type="NCBI Taxonomy" id="206008"/>
    <lineage>
        <taxon>Eukaryota</taxon>
        <taxon>Viridiplantae</taxon>
        <taxon>Streptophyta</taxon>
        <taxon>Embryophyta</taxon>
        <taxon>Tracheophyta</taxon>
        <taxon>Spermatophyta</taxon>
        <taxon>Magnoliopsida</taxon>
        <taxon>Liliopsida</taxon>
        <taxon>Poales</taxon>
        <taxon>Poaceae</taxon>
        <taxon>PACMAD clade</taxon>
        <taxon>Panicoideae</taxon>
        <taxon>Panicodae</taxon>
        <taxon>Paniceae</taxon>
        <taxon>Panicinae</taxon>
        <taxon>Panicum</taxon>
        <taxon>Panicum sect. Panicum</taxon>
    </lineage>
</organism>
<reference evidence="2" key="1">
    <citation type="submission" date="2018-04" db="EMBL/GenBank/DDBJ databases">
        <title>WGS assembly of Panicum hallii.</title>
        <authorList>
            <person name="Lovell J."/>
            <person name="Jenkins J."/>
            <person name="Lowry D."/>
            <person name="Mamidi S."/>
            <person name="Sreedasyam A."/>
            <person name="Weng X."/>
            <person name="Barry K."/>
            <person name="Bonette J."/>
            <person name="Campitelli B."/>
            <person name="Daum C."/>
            <person name="Gordon S."/>
            <person name="Gould B."/>
            <person name="Lipzen A."/>
            <person name="Macqueen A."/>
            <person name="Palacio-Mejia J."/>
            <person name="Plott C."/>
            <person name="Shakirov E."/>
            <person name="Shu S."/>
            <person name="Yoshinaga Y."/>
            <person name="Zane M."/>
            <person name="Rokhsar D."/>
            <person name="Grimwood J."/>
            <person name="Schmutz J."/>
            <person name="Juenger T."/>
        </authorList>
    </citation>
    <scope>NUCLEOTIDE SEQUENCE [LARGE SCALE GENOMIC DNA]</scope>
    <source>
        <strain evidence="2">FIL2</strain>
    </source>
</reference>
<feature type="region of interest" description="Disordered" evidence="1">
    <location>
        <begin position="1"/>
        <end position="28"/>
    </location>
</feature>
<feature type="region of interest" description="Disordered" evidence="1">
    <location>
        <begin position="85"/>
        <end position="120"/>
    </location>
</feature>